<comment type="caution">
    <text evidence="1">The sequence shown here is derived from an EMBL/GenBank/DDBJ whole genome shotgun (WGS) entry which is preliminary data.</text>
</comment>
<gene>
    <name evidence="1" type="ORF">DSO57_1023087</name>
</gene>
<reference evidence="1" key="1">
    <citation type="submission" date="2022-04" db="EMBL/GenBank/DDBJ databases">
        <title>Genome of the entomopathogenic fungus Entomophthora muscae.</title>
        <authorList>
            <person name="Elya C."/>
            <person name="Lovett B.R."/>
            <person name="Lee E."/>
            <person name="Macias A.M."/>
            <person name="Hajek A.E."/>
            <person name="De Bivort B.L."/>
            <person name="Kasson M.T."/>
            <person name="De Fine Licht H.H."/>
            <person name="Stajich J.E."/>
        </authorList>
    </citation>
    <scope>NUCLEOTIDE SEQUENCE</scope>
    <source>
        <strain evidence="1">Berkeley</strain>
    </source>
</reference>
<name>A0ACC2SFM7_9FUNG</name>
<dbReference type="Proteomes" id="UP001165960">
    <property type="component" value="Unassembled WGS sequence"/>
</dbReference>
<keyword evidence="2" id="KW-1185">Reference proteome</keyword>
<accession>A0ACC2SFM7</accession>
<organism evidence="1 2">
    <name type="scientific">Entomophthora muscae</name>
    <dbReference type="NCBI Taxonomy" id="34485"/>
    <lineage>
        <taxon>Eukaryota</taxon>
        <taxon>Fungi</taxon>
        <taxon>Fungi incertae sedis</taxon>
        <taxon>Zoopagomycota</taxon>
        <taxon>Entomophthoromycotina</taxon>
        <taxon>Entomophthoromycetes</taxon>
        <taxon>Entomophthorales</taxon>
        <taxon>Entomophthoraceae</taxon>
        <taxon>Entomophthora</taxon>
    </lineage>
</organism>
<evidence type="ECO:0000313" key="2">
    <source>
        <dbReference type="Proteomes" id="UP001165960"/>
    </source>
</evidence>
<sequence length="123" mass="14179">MAKDIITIDIYEARRLENKSGTVGKSDAFVELILGEEKLRTEIQHNARCAATWDETFKFRVNGIETVTISAYDYDRCFRDNLIGQTTLPITERIDEDQWYDITTSSGKVTGQIRLAMYFDQDI</sequence>
<proteinExistence type="predicted"/>
<evidence type="ECO:0000313" key="1">
    <source>
        <dbReference type="EMBL" id="KAJ9061174.1"/>
    </source>
</evidence>
<dbReference type="EMBL" id="QTSX02005089">
    <property type="protein sequence ID" value="KAJ9061174.1"/>
    <property type="molecule type" value="Genomic_DNA"/>
</dbReference>
<protein>
    <submittedName>
        <fullName evidence="1">Uncharacterized protein</fullName>
    </submittedName>
</protein>